<protein>
    <recommendedName>
        <fullName evidence="2">Potassium channel domain-containing protein</fullName>
    </recommendedName>
</protein>
<keyword evidence="1" id="KW-0472">Membrane</keyword>
<feature type="transmembrane region" description="Helical" evidence="1">
    <location>
        <begin position="30"/>
        <end position="51"/>
    </location>
</feature>
<feature type="non-terminal residue" evidence="3">
    <location>
        <position position="1"/>
    </location>
</feature>
<dbReference type="SUPFAM" id="SSF81324">
    <property type="entry name" value="Voltage-gated potassium channels"/>
    <property type="match status" value="1"/>
</dbReference>
<feature type="domain" description="Potassium channel" evidence="2">
    <location>
        <begin position="3"/>
        <end position="51"/>
    </location>
</feature>
<name>A0A0B1T2R1_OESDE</name>
<dbReference type="InterPro" id="IPR013099">
    <property type="entry name" value="K_chnl_dom"/>
</dbReference>
<dbReference type="EMBL" id="KN553416">
    <property type="protein sequence ID" value="KHJ90072.1"/>
    <property type="molecule type" value="Genomic_DNA"/>
</dbReference>
<accession>A0A0B1T2R1</accession>
<keyword evidence="1" id="KW-0812">Transmembrane</keyword>
<gene>
    <name evidence="3" type="ORF">OESDEN_10090</name>
</gene>
<sequence>LQIDFFNGLYFNFLCLTAIDFGQLVPTRVAFLPITFLYVCLGLAITTIAIGTDDYTFKLPLSSKLFFRCGI</sequence>
<dbReference type="Pfam" id="PF07885">
    <property type="entry name" value="Ion_trans_2"/>
    <property type="match status" value="1"/>
</dbReference>
<evidence type="ECO:0000313" key="3">
    <source>
        <dbReference type="EMBL" id="KHJ90072.1"/>
    </source>
</evidence>
<evidence type="ECO:0000313" key="4">
    <source>
        <dbReference type="Proteomes" id="UP000053660"/>
    </source>
</evidence>
<evidence type="ECO:0000259" key="2">
    <source>
        <dbReference type="Pfam" id="PF07885"/>
    </source>
</evidence>
<reference evidence="3 4" key="1">
    <citation type="submission" date="2014-03" db="EMBL/GenBank/DDBJ databases">
        <title>Draft genome of the hookworm Oesophagostomum dentatum.</title>
        <authorList>
            <person name="Mitreva M."/>
        </authorList>
    </citation>
    <scope>NUCLEOTIDE SEQUENCE [LARGE SCALE GENOMIC DNA]</scope>
    <source>
        <strain evidence="3 4">OD-Hann</strain>
    </source>
</reference>
<evidence type="ECO:0000256" key="1">
    <source>
        <dbReference type="SAM" id="Phobius"/>
    </source>
</evidence>
<keyword evidence="4" id="KW-1185">Reference proteome</keyword>
<dbReference type="Proteomes" id="UP000053660">
    <property type="component" value="Unassembled WGS sequence"/>
</dbReference>
<dbReference type="OrthoDB" id="297496at2759"/>
<organism evidence="3 4">
    <name type="scientific">Oesophagostomum dentatum</name>
    <name type="common">Nodular worm</name>
    <dbReference type="NCBI Taxonomy" id="61180"/>
    <lineage>
        <taxon>Eukaryota</taxon>
        <taxon>Metazoa</taxon>
        <taxon>Ecdysozoa</taxon>
        <taxon>Nematoda</taxon>
        <taxon>Chromadorea</taxon>
        <taxon>Rhabditida</taxon>
        <taxon>Rhabditina</taxon>
        <taxon>Rhabditomorpha</taxon>
        <taxon>Strongyloidea</taxon>
        <taxon>Strongylidae</taxon>
        <taxon>Oesophagostomum</taxon>
    </lineage>
</organism>
<keyword evidence="1" id="KW-1133">Transmembrane helix</keyword>
<proteinExistence type="predicted"/>
<dbReference type="Gene3D" id="1.10.287.70">
    <property type="match status" value="1"/>
</dbReference>
<dbReference type="AlphaFoldDB" id="A0A0B1T2R1"/>